<dbReference type="Pfam" id="PF02801">
    <property type="entry name" value="Ketoacyl-synt_C"/>
    <property type="match status" value="1"/>
</dbReference>
<keyword evidence="3" id="KW-0597">Phosphoprotein</keyword>
<evidence type="ECO:0000256" key="4">
    <source>
        <dbReference type="ARBA" id="ARBA00022679"/>
    </source>
</evidence>
<keyword evidence="5 8" id="KW-0012">Acyltransferase</keyword>
<dbReference type="Pfam" id="PF00698">
    <property type="entry name" value="Acyl_transf_1"/>
    <property type="match status" value="1"/>
</dbReference>
<dbReference type="GO" id="GO:0031177">
    <property type="term" value="F:phosphopantetheine binding"/>
    <property type="evidence" value="ECO:0007669"/>
    <property type="project" value="InterPro"/>
</dbReference>
<dbReference type="EMBL" id="WWHY01000001">
    <property type="protein sequence ID" value="MYR32971.1"/>
    <property type="molecule type" value="Genomic_DNA"/>
</dbReference>
<dbReference type="PANTHER" id="PTHR43775:SF51">
    <property type="entry name" value="INACTIVE PHENOLPHTHIOCEROL SYNTHESIS POLYKETIDE SYNTHASE TYPE I PKS1-RELATED"/>
    <property type="match status" value="1"/>
</dbReference>
<dbReference type="SUPFAM" id="SSF52151">
    <property type="entry name" value="FabD/lysophospholipase-like"/>
    <property type="match status" value="1"/>
</dbReference>
<reference evidence="8 9" key="1">
    <citation type="journal article" date="2019" name="Nat. Commun.">
        <title>The antimicrobial potential of Streptomyces from insect microbiomes.</title>
        <authorList>
            <person name="Chevrette M.G."/>
            <person name="Carlson C.M."/>
            <person name="Ortega H.E."/>
            <person name="Thomas C."/>
            <person name="Ananiev G.E."/>
            <person name="Barns K.J."/>
            <person name="Book A.J."/>
            <person name="Cagnazzo J."/>
            <person name="Carlos C."/>
            <person name="Flanigan W."/>
            <person name="Grubbs K.J."/>
            <person name="Horn H.A."/>
            <person name="Hoffmann F.M."/>
            <person name="Klassen J.L."/>
            <person name="Knack J.J."/>
            <person name="Lewin G.R."/>
            <person name="McDonald B.R."/>
            <person name="Muller L."/>
            <person name="Melo W.G.P."/>
            <person name="Pinto-Tomas A.A."/>
            <person name="Schmitz A."/>
            <person name="Wendt-Pienkowski E."/>
            <person name="Wildman S."/>
            <person name="Zhao M."/>
            <person name="Zhang F."/>
            <person name="Bugni T.S."/>
            <person name="Andes D.R."/>
            <person name="Pupo M.T."/>
            <person name="Currie C.R."/>
        </authorList>
    </citation>
    <scope>NUCLEOTIDE SEQUENCE [LARGE SCALE GENOMIC DNA]</scope>
    <source>
        <strain evidence="8 9">SID5840</strain>
    </source>
</reference>
<evidence type="ECO:0000256" key="3">
    <source>
        <dbReference type="ARBA" id="ARBA00022553"/>
    </source>
</evidence>
<dbReference type="InterPro" id="IPR020841">
    <property type="entry name" value="PKS_Beta-ketoAc_synthase_dom"/>
</dbReference>
<dbReference type="PANTHER" id="PTHR43775">
    <property type="entry name" value="FATTY ACID SYNTHASE"/>
    <property type="match status" value="1"/>
</dbReference>
<proteinExistence type="predicted"/>
<keyword evidence="4 8" id="KW-0808">Transferase</keyword>
<evidence type="ECO:0000313" key="8">
    <source>
        <dbReference type="EMBL" id="MYR32971.1"/>
    </source>
</evidence>
<feature type="domain" description="Carrier" evidence="6">
    <location>
        <begin position="1349"/>
        <end position="1423"/>
    </location>
</feature>
<dbReference type="Gene3D" id="3.30.70.3290">
    <property type="match status" value="1"/>
</dbReference>
<dbReference type="Gene3D" id="1.10.1200.10">
    <property type="entry name" value="ACP-like"/>
    <property type="match status" value="1"/>
</dbReference>
<organism evidence="8 9">
    <name type="scientific">Nocardiopsis alba</name>
    <dbReference type="NCBI Taxonomy" id="53437"/>
    <lineage>
        <taxon>Bacteria</taxon>
        <taxon>Bacillati</taxon>
        <taxon>Actinomycetota</taxon>
        <taxon>Actinomycetes</taxon>
        <taxon>Streptosporangiales</taxon>
        <taxon>Nocardiopsidaceae</taxon>
        <taxon>Nocardiopsis</taxon>
    </lineage>
</organism>
<dbReference type="Pfam" id="PF00109">
    <property type="entry name" value="ketoacyl-synt"/>
    <property type="match status" value="1"/>
</dbReference>
<dbReference type="SUPFAM" id="SSF55048">
    <property type="entry name" value="Probable ACP-binding domain of malonyl-CoA ACP transacylase"/>
    <property type="match status" value="1"/>
</dbReference>
<dbReference type="InterPro" id="IPR032821">
    <property type="entry name" value="PKS_assoc"/>
</dbReference>
<dbReference type="Pfam" id="PF16197">
    <property type="entry name" value="KAsynt_C_assoc"/>
    <property type="match status" value="1"/>
</dbReference>
<dbReference type="GO" id="GO:0006633">
    <property type="term" value="P:fatty acid biosynthetic process"/>
    <property type="evidence" value="ECO:0007669"/>
    <property type="project" value="InterPro"/>
</dbReference>
<dbReference type="SUPFAM" id="SSF47336">
    <property type="entry name" value="ACP-like"/>
    <property type="match status" value="1"/>
</dbReference>
<dbReference type="SMART" id="SM00827">
    <property type="entry name" value="PKS_AT"/>
    <property type="match status" value="1"/>
</dbReference>
<evidence type="ECO:0000259" key="6">
    <source>
        <dbReference type="PROSITE" id="PS50075"/>
    </source>
</evidence>
<dbReference type="InterPro" id="IPR014043">
    <property type="entry name" value="Acyl_transferase_dom"/>
</dbReference>
<gene>
    <name evidence="8" type="ORF">GTW20_12030</name>
</gene>
<dbReference type="InterPro" id="IPR018201">
    <property type="entry name" value="Ketoacyl_synth_AS"/>
</dbReference>
<dbReference type="InterPro" id="IPR016035">
    <property type="entry name" value="Acyl_Trfase/lysoPLipase"/>
</dbReference>
<dbReference type="CDD" id="cd00833">
    <property type="entry name" value="PKS"/>
    <property type="match status" value="1"/>
</dbReference>
<dbReference type="GO" id="GO:0004312">
    <property type="term" value="F:fatty acid synthase activity"/>
    <property type="evidence" value="ECO:0007669"/>
    <property type="project" value="TreeGrafter"/>
</dbReference>
<dbReference type="InterPro" id="IPR014030">
    <property type="entry name" value="Ketoacyl_synth_N"/>
</dbReference>
<dbReference type="Gene3D" id="3.30.70.250">
    <property type="entry name" value="Malonyl-CoA ACP transacylase, ACP-binding"/>
    <property type="match status" value="1"/>
</dbReference>
<dbReference type="InterPro" id="IPR001242">
    <property type="entry name" value="Condensation_dom"/>
</dbReference>
<dbReference type="SMART" id="SM00823">
    <property type="entry name" value="PKS_PP"/>
    <property type="match status" value="1"/>
</dbReference>
<evidence type="ECO:0000259" key="7">
    <source>
        <dbReference type="PROSITE" id="PS52004"/>
    </source>
</evidence>
<dbReference type="SUPFAM" id="SSF52777">
    <property type="entry name" value="CoA-dependent acyltransferases"/>
    <property type="match status" value="2"/>
</dbReference>
<dbReference type="Gene3D" id="3.40.366.10">
    <property type="entry name" value="Malonyl-Coenzyme A Acyl Carrier Protein, domain 2"/>
    <property type="match status" value="1"/>
</dbReference>
<dbReference type="InterPro" id="IPR016036">
    <property type="entry name" value="Malonyl_transacylase_ACP-bd"/>
</dbReference>
<dbReference type="Gene3D" id="3.30.559.10">
    <property type="entry name" value="Chloramphenicol acetyltransferase-like domain"/>
    <property type="match status" value="1"/>
</dbReference>
<dbReference type="SUPFAM" id="SSF53901">
    <property type="entry name" value="Thiolase-like"/>
    <property type="match status" value="1"/>
</dbReference>
<dbReference type="PROSITE" id="PS50075">
    <property type="entry name" value="CARRIER"/>
    <property type="match status" value="1"/>
</dbReference>
<comment type="caution">
    <text evidence="8">The sequence shown here is derived from an EMBL/GenBank/DDBJ whole genome shotgun (WGS) entry which is preliminary data.</text>
</comment>
<dbReference type="InterPro" id="IPR050091">
    <property type="entry name" value="PKS_NRPS_Biosynth_Enz"/>
</dbReference>
<dbReference type="Gene3D" id="3.40.47.10">
    <property type="match status" value="1"/>
</dbReference>
<evidence type="ECO:0000256" key="2">
    <source>
        <dbReference type="ARBA" id="ARBA00022450"/>
    </source>
</evidence>
<keyword evidence="2" id="KW-0596">Phosphopantetheine</keyword>
<dbReference type="InterPro" id="IPR016039">
    <property type="entry name" value="Thiolase-like"/>
</dbReference>
<dbReference type="Pfam" id="PF00668">
    <property type="entry name" value="Condensation"/>
    <property type="match status" value="1"/>
</dbReference>
<dbReference type="Pfam" id="PF00550">
    <property type="entry name" value="PP-binding"/>
    <property type="match status" value="1"/>
</dbReference>
<comment type="cofactor">
    <cofactor evidence="1">
        <name>pantetheine 4'-phosphate</name>
        <dbReference type="ChEBI" id="CHEBI:47942"/>
    </cofactor>
</comment>
<protein>
    <submittedName>
        <fullName evidence="8">Acyltransferase domain-containing protein</fullName>
    </submittedName>
</protein>
<dbReference type="SMART" id="SM00825">
    <property type="entry name" value="PKS_KS"/>
    <property type="match status" value="1"/>
</dbReference>
<dbReference type="InterPro" id="IPR014031">
    <property type="entry name" value="Ketoacyl_synth_C"/>
</dbReference>
<evidence type="ECO:0000256" key="1">
    <source>
        <dbReference type="ARBA" id="ARBA00001957"/>
    </source>
</evidence>
<dbReference type="InterPro" id="IPR023213">
    <property type="entry name" value="CAT-like_dom_sf"/>
</dbReference>
<dbReference type="PROSITE" id="PS00606">
    <property type="entry name" value="KS3_1"/>
    <property type="match status" value="1"/>
</dbReference>
<evidence type="ECO:0000256" key="5">
    <source>
        <dbReference type="ARBA" id="ARBA00023315"/>
    </source>
</evidence>
<dbReference type="PROSITE" id="PS52004">
    <property type="entry name" value="KS3_2"/>
    <property type="match status" value="1"/>
</dbReference>
<feature type="domain" description="Ketosynthase family 3 (KS3)" evidence="7">
    <location>
        <begin position="13"/>
        <end position="443"/>
    </location>
</feature>
<dbReference type="InterPro" id="IPR020806">
    <property type="entry name" value="PKS_PP-bd"/>
</dbReference>
<dbReference type="InterPro" id="IPR036736">
    <property type="entry name" value="ACP-like_sf"/>
</dbReference>
<dbReference type="Proteomes" id="UP000467124">
    <property type="component" value="Unassembled WGS sequence"/>
</dbReference>
<sequence>MSDATEPDYRYTGLEIAVIGMAGRFPSAASVEDLWSNLLAGVEGISRFDDDELIEMGVSPKALEDEHYVRAKGVFPDIEYFDSRFFNYTPADATVLDPQVRALHEEVYHALEDAGYSAEGRKEAIGLFLGATNNMPWEVDTQRRFNEDAGSAFSGMQLNDKDFAATRISHSLGLRGPAFTLHTACSSSLVAIDVACRNVWTGSCQIALAGGSGLSLPHKNGYQHRPNMVHSPDGHCRAFDAAAGGTVEGNGVGIVVLKRLEAALRDGDRVYAVIKGSAVNNDGTRKVGYTAPSIEGQAEVIRKAHRVAGVKPSEISYVEAHGTGTALGDPVEMEALSKAFGPGEPDSCGVGSLKASIGHLDTAAGVASFIKACKVLKERTIPQSLHFDTLNPGIRLDGTPFYIAGERQEMRRKRSESGRELPLRAGVSAFGIGGTNAHLVLEEAPEPRRPASDGRAHNTFVLSAASAEAITRMKRDFVDHLAANPDIDGADLAWTLQNRQRDLPYRYAVGFGGIGRLRERLQESLDAGDEPAHLPRNGRRDVYLLFSGAGAQHLRMARGLYETESVFRARVDDCLAITDELGSPVVREVFFGETVAQEKQLNNIAVSLVLLFVVEYSMARTLLDWGIRPRGMIGHSTGELVAACVAGVFSLEDGLRLVLTRGSLVDTTPEGAVTSVKASEDTIRPMLTDELSIAAVNAPEDCTVSGASAAIAAFEERCAEQGITFTHVEAAHAYHSQYMEPILEEYREIASSVDLRAPEIPYVSNVTGTWVTPEQATDPDYYCEHIRRTVRFKDGVETIMERGDALFVEVGPGKSLSSFVRGTARGTRTGAINMLRHRLEEVDDGEHLATAIRKLWEAGVALDWPAFHKGRAPSKVRLPLYAFDRTEYPIDIGEFQQLLSTADDRPRPVVERRPVSVPATGAPRHALQLTWSSALLPDSGESGRHRVLLVFTEDRSRIRRVMDEVPYWTPLYVEFGGEYRFDGAVGARVRRGHEDDLRRLAADLEEHALVGDTVVVHHRPGADASVLVRRLCDVVSGLRDRPVRDLVLLETVAPAGPEGPPLPEMIGLNLEYPHLRVRALGCDTALTAPGGPRAWSESLRRELEAEREEAVAARYRDGGRFVPAMVPLHGHRGRSAARSGRTVVVCPVDAVDDVLSATGPERSVDVLPFAVGADGPTEAGARTEGRSTVMAAVTGRTGEDTTEGLISRLRALKGTTHLVLWDTSLRDAARTGSDASDAPDPGTLSRRLREAGDELGTSYGVVSRADLDRFEWNADVTARFARNAVTDAEADGVRLYSFGRLDDGDPSVLDLLYEMRVSGMRTGYHGLDLLETAATRKAIGEPEESGAVDERSSVAAVIEREMADLLGMEGIDARADLFDTGLDSLKLIQFTSALERHGYTVLASDVHSHPTIGELAGLLARSDKQVNQECDSLESAAALLGERLESGCALYEITAGVDEEESVVLFVDGFREEDRVSIVRRINELRLPQAFTPHYILPREAERDFLAGRDFASLRLGGDPTREGGLDRLFGEIDRRQEDMRRSILSRPVRWTYPISGTQKHYFSRGARPQLYLVQFRELIDVDVLERALGDVVGRHGLMRSVLVRSLGRRMWKEHEPPMTFTLPRIDLSALPLRRQEEVRAELVKREWNVDLKTDTILYQAVLVKYNERSYDMIFQFDHSIFDGASGQAFRADLVKRYQELAEGTTRALPRTRSFRHLKEQTGKGPVGIGADEIIERFDLEAWGRYGKEILAASEGRGTGRMCDVRYSVDLRRLQSGDGEDVEPFSLVLYLYARLVARLLGVDKVALDLVFNSRVYEDVDYSGVMGMVADVLPLVVSGEQGVREDLEVLIQQKFRSMNKFNVNFSNLVTGPLTALKYGKVFQTTKEARGTGFRPSCMLNFAGSTEAEYDAIWDMTLELLTEDQDTLDYADCYCVSKVSGTRQDIVILSTWVEDPAEVVSILDEEVEYLARRAAAESGESDVNVESEGAR</sequence>
<dbReference type="InterPro" id="IPR001227">
    <property type="entry name" value="Ac_transferase_dom_sf"/>
</dbReference>
<evidence type="ECO:0000313" key="9">
    <source>
        <dbReference type="Proteomes" id="UP000467124"/>
    </source>
</evidence>
<name>A0A7K2ISQ2_9ACTN</name>
<dbReference type="RefSeq" id="WP_161110981.1">
    <property type="nucleotide sequence ID" value="NZ_WWHY01000001.1"/>
</dbReference>
<dbReference type="GO" id="GO:0004315">
    <property type="term" value="F:3-oxoacyl-[acyl-carrier-protein] synthase activity"/>
    <property type="evidence" value="ECO:0007669"/>
    <property type="project" value="InterPro"/>
</dbReference>
<accession>A0A7K2ISQ2</accession>
<dbReference type="Gene3D" id="3.30.559.30">
    <property type="entry name" value="Nonribosomal peptide synthetase, condensation domain"/>
    <property type="match status" value="1"/>
</dbReference>
<dbReference type="InterPro" id="IPR009081">
    <property type="entry name" value="PP-bd_ACP"/>
</dbReference>